<dbReference type="EMBL" id="LHPM01000019">
    <property type="protein sequence ID" value="OAL62393.1"/>
    <property type="molecule type" value="Genomic_DNA"/>
</dbReference>
<feature type="domain" description="FHA" evidence="2">
    <location>
        <begin position="104"/>
        <end position="157"/>
    </location>
</feature>
<evidence type="ECO:0000313" key="4">
    <source>
        <dbReference type="Proteomes" id="UP000243015"/>
    </source>
</evidence>
<proteinExistence type="predicted"/>
<feature type="compositionally biased region" description="Basic and acidic residues" evidence="1">
    <location>
        <begin position="195"/>
        <end position="208"/>
    </location>
</feature>
<accession>A0A178ESP9</accession>
<evidence type="ECO:0000313" key="3">
    <source>
        <dbReference type="EMBL" id="OAL62393.1"/>
    </source>
</evidence>
<feature type="region of interest" description="Disordered" evidence="1">
    <location>
        <begin position="1"/>
        <end position="84"/>
    </location>
</feature>
<evidence type="ECO:0000259" key="2">
    <source>
        <dbReference type="PROSITE" id="PS50006"/>
    </source>
</evidence>
<gene>
    <name evidence="3" type="ORF">A7C99_6976</name>
</gene>
<protein>
    <submittedName>
        <fullName evidence="3">Transcription factor Tos4</fullName>
    </submittedName>
</protein>
<dbReference type="SUPFAM" id="SSF49879">
    <property type="entry name" value="SMAD/FHA domain"/>
    <property type="match status" value="1"/>
</dbReference>
<dbReference type="CDD" id="cd22699">
    <property type="entry name" value="FHA_PLM2-like"/>
    <property type="match status" value="1"/>
</dbReference>
<dbReference type="VEuPathDB" id="FungiDB:TERG_03619"/>
<dbReference type="PROSITE" id="PS50006">
    <property type="entry name" value="FHA_DOMAIN"/>
    <property type="match status" value="1"/>
</dbReference>
<sequence length="499" mass="54916">MDSSPPRKVPQGQSAAGVKRAALLPPFEPCSSPPLPRPAKRRVLKGEDSFSTYPTPVPTSSTAILSSSPSRIPPALQRTQSVTSERAPLSDVPCVMLEEDGEPITMGRSSASCSYQLSPNRLISRVHVKAYFKPASHPFDRDKIEILCMGWNGIKLHCQGKTYELAKGKTFTSDIRDADVMIDVQDSRVLVQWPRPERKDSNSEHTWDESSPIRNADSRSRHGYSESPLKSRERLLSPVSPSPAVQALGSADPLTSSRSVPNAVVVYEDEPSPVRPKKSTTEPKSTSQSTERASISSDANARNSISSSLAKSDELSEHDEENDPIVFSFGPYGENILPRMAAVNARDTPTASPHQKPLKRSASARESSSTKESTDASRSAIQNHIINQLAFSRLSSTPFSTIVSNLPSDLVGTGSSKKPKVSNAYIRSIIEDTRCIGTVNRKGKDAAGKQLECEYYYTPDLDTDEMRKQAVVNELRKPGLRNCRKQHKVQYFWKRPKTP</sequence>
<feature type="compositionally biased region" description="Polar residues" evidence="1">
    <location>
        <begin position="282"/>
        <end position="310"/>
    </location>
</feature>
<comment type="caution">
    <text evidence="3">The sequence shown here is derived from an EMBL/GenBank/DDBJ whole genome shotgun (WGS) entry which is preliminary data.</text>
</comment>
<feature type="compositionally biased region" description="Basic and acidic residues" evidence="1">
    <location>
        <begin position="216"/>
        <end position="235"/>
    </location>
</feature>
<name>A0A178ESP9_TRIRU</name>
<dbReference type="Proteomes" id="UP000243015">
    <property type="component" value="Unassembled WGS sequence"/>
</dbReference>
<feature type="compositionally biased region" description="Low complexity" evidence="1">
    <location>
        <begin position="49"/>
        <end position="70"/>
    </location>
</feature>
<reference evidence="3 4" key="1">
    <citation type="submission" date="2016-05" db="EMBL/GenBank/DDBJ databases">
        <title>Genome sequencing of Trichophyton rubrum CMCC(F)T1i isolated from hair.</title>
        <authorList>
            <person name="Zhan P."/>
            <person name="Tao Y."/>
            <person name="Liu W."/>
        </authorList>
    </citation>
    <scope>NUCLEOTIDE SEQUENCE [LARGE SCALE GENOMIC DNA]</scope>
    <source>
        <strain evidence="4">CMCC(F)T1i</strain>
    </source>
</reference>
<dbReference type="AlphaFoldDB" id="A0A178ESP9"/>
<evidence type="ECO:0000256" key="1">
    <source>
        <dbReference type="SAM" id="MobiDB-lite"/>
    </source>
</evidence>
<organism evidence="3 4">
    <name type="scientific">Trichophyton rubrum</name>
    <name type="common">Athlete's foot fungus</name>
    <name type="synonym">Epidermophyton rubrum</name>
    <dbReference type="NCBI Taxonomy" id="5551"/>
    <lineage>
        <taxon>Eukaryota</taxon>
        <taxon>Fungi</taxon>
        <taxon>Dikarya</taxon>
        <taxon>Ascomycota</taxon>
        <taxon>Pezizomycotina</taxon>
        <taxon>Eurotiomycetes</taxon>
        <taxon>Eurotiomycetidae</taxon>
        <taxon>Onygenales</taxon>
        <taxon>Arthrodermataceae</taxon>
        <taxon>Trichophyton</taxon>
    </lineage>
</organism>
<feature type="region of interest" description="Disordered" evidence="1">
    <location>
        <begin position="346"/>
        <end position="378"/>
    </location>
</feature>
<feature type="region of interest" description="Disordered" evidence="1">
    <location>
        <begin position="193"/>
        <end position="327"/>
    </location>
</feature>
<dbReference type="InterPro" id="IPR000253">
    <property type="entry name" value="FHA_dom"/>
</dbReference>
<feature type="compositionally biased region" description="Pro residues" evidence="1">
    <location>
        <begin position="26"/>
        <end position="37"/>
    </location>
</feature>
<dbReference type="InterPro" id="IPR008984">
    <property type="entry name" value="SMAD_FHA_dom_sf"/>
</dbReference>